<proteinExistence type="predicted"/>
<dbReference type="InterPro" id="IPR050372">
    <property type="entry name" value="Neurexin-related_CASP"/>
</dbReference>
<evidence type="ECO:0000313" key="4">
    <source>
        <dbReference type="Proteomes" id="UP000683360"/>
    </source>
</evidence>
<feature type="domain" description="Laminin G" evidence="2">
    <location>
        <begin position="78"/>
        <end position="215"/>
    </location>
</feature>
<dbReference type="CDD" id="cd00110">
    <property type="entry name" value="LamG"/>
    <property type="match status" value="1"/>
</dbReference>
<dbReference type="EMBL" id="CAJPWZ010001229">
    <property type="protein sequence ID" value="CAG2210368.1"/>
    <property type="molecule type" value="Genomic_DNA"/>
</dbReference>
<dbReference type="Proteomes" id="UP000683360">
    <property type="component" value="Unassembled WGS sequence"/>
</dbReference>
<dbReference type="PANTHER" id="PTHR15036">
    <property type="entry name" value="PIKACHURIN-LIKE PROTEIN"/>
    <property type="match status" value="1"/>
</dbReference>
<dbReference type="PROSITE" id="PS50025">
    <property type="entry name" value="LAM_G_DOMAIN"/>
    <property type="match status" value="2"/>
</dbReference>
<comment type="caution">
    <text evidence="3">The sequence shown here is derived from an EMBL/GenBank/DDBJ whole genome shotgun (WGS) entry which is preliminary data.</text>
</comment>
<dbReference type="SUPFAM" id="SSF49899">
    <property type="entry name" value="Concanavalin A-like lectins/glucanases"/>
    <property type="match status" value="1"/>
</dbReference>
<accession>A0A8S3S034</accession>
<keyword evidence="4" id="KW-1185">Reference proteome</keyword>
<dbReference type="InterPro" id="IPR001791">
    <property type="entry name" value="Laminin_G"/>
</dbReference>
<dbReference type="SMART" id="SM00282">
    <property type="entry name" value="LamG"/>
    <property type="match status" value="1"/>
</dbReference>
<organism evidence="3 4">
    <name type="scientific">Mytilus edulis</name>
    <name type="common">Blue mussel</name>
    <dbReference type="NCBI Taxonomy" id="6550"/>
    <lineage>
        <taxon>Eukaryota</taxon>
        <taxon>Metazoa</taxon>
        <taxon>Spiralia</taxon>
        <taxon>Lophotrochozoa</taxon>
        <taxon>Mollusca</taxon>
        <taxon>Bivalvia</taxon>
        <taxon>Autobranchia</taxon>
        <taxon>Pteriomorphia</taxon>
        <taxon>Mytilida</taxon>
        <taxon>Mytiloidea</taxon>
        <taxon>Mytilidae</taxon>
        <taxon>Mytilinae</taxon>
        <taxon>Mytilus</taxon>
    </lineage>
</organism>
<name>A0A8S3S034_MYTED</name>
<evidence type="ECO:0000313" key="3">
    <source>
        <dbReference type="EMBL" id="CAG2210368.1"/>
    </source>
</evidence>
<reference evidence="3" key="1">
    <citation type="submission" date="2021-03" db="EMBL/GenBank/DDBJ databases">
        <authorList>
            <person name="Bekaert M."/>
        </authorList>
    </citation>
    <scope>NUCLEOTIDE SEQUENCE</scope>
</reference>
<dbReference type="InterPro" id="IPR013320">
    <property type="entry name" value="ConA-like_dom_sf"/>
</dbReference>
<dbReference type="OrthoDB" id="5984158at2759"/>
<protein>
    <submittedName>
        <fullName evidence="3">LAMA3_5</fullName>
    </submittedName>
</protein>
<evidence type="ECO:0000256" key="1">
    <source>
        <dbReference type="PROSITE-ProRule" id="PRU00122"/>
    </source>
</evidence>
<evidence type="ECO:0000259" key="2">
    <source>
        <dbReference type="PROSITE" id="PS50025"/>
    </source>
</evidence>
<dbReference type="Pfam" id="PF02210">
    <property type="entry name" value="Laminin_G_2"/>
    <property type="match status" value="1"/>
</dbReference>
<feature type="domain" description="Laminin G" evidence="2">
    <location>
        <begin position="1"/>
        <end position="71"/>
    </location>
</feature>
<gene>
    <name evidence="3" type="ORF">MEDL_24447</name>
</gene>
<comment type="caution">
    <text evidence="1">Lacks conserved residue(s) required for the propagation of feature annotation.</text>
</comment>
<dbReference type="PANTHER" id="PTHR15036:SF67">
    <property type="entry name" value="LAMININ SUBUNIT ALPHA-LIKE PROTEIN"/>
    <property type="match status" value="1"/>
</dbReference>
<dbReference type="Gene3D" id="2.60.120.200">
    <property type="match status" value="2"/>
</dbReference>
<sequence length="215" mass="23302">MRNLKQGAMEIDGVRIIEGDGLSKGSARSLNVKPPYYVVGVSTAFQGCIADLTLSGKSMPTPVVENDVRRCYTADYESGSFFFNNGGYVQLDDTFSVGVDITISLEVRPRSLTGVLLSVHADNGGDFLLLQMVNGELILTADNGGGEFSTRYTPQVTNKLCDSQWHKIEDFDRDGMLADSNLIGCMRNLMIDDKPRYISGGVANGDVNLDACPVN</sequence>
<dbReference type="AlphaFoldDB" id="A0A8S3S034"/>